<reference evidence="4" key="1">
    <citation type="submission" date="2016-10" db="EMBL/GenBank/DDBJ databases">
        <authorList>
            <person name="Varghese N."/>
            <person name="Submissions S."/>
        </authorList>
    </citation>
    <scope>NUCLEOTIDE SEQUENCE [LARGE SCALE GENOMIC DNA]</scope>
    <source>
        <strain evidence="4">DSM 13234</strain>
    </source>
</reference>
<accession>A0A1H6J6P8</accession>
<dbReference type="EMBL" id="FNWO01000014">
    <property type="protein sequence ID" value="SEH55969.1"/>
    <property type="molecule type" value="Genomic_DNA"/>
</dbReference>
<protein>
    <recommendedName>
        <fullName evidence="5">DUF4197 domain-containing protein</fullName>
    </recommendedName>
</protein>
<dbReference type="RefSeq" id="WP_074769897.1">
    <property type="nucleotide sequence ID" value="NZ_FNWO01000014.1"/>
</dbReference>
<organism evidence="3 4">
    <name type="scientific">Magnetospirillum fulvum</name>
    <name type="common">Rhodospirillum fulvum</name>
    <dbReference type="NCBI Taxonomy" id="1082"/>
    <lineage>
        <taxon>Bacteria</taxon>
        <taxon>Pseudomonadati</taxon>
        <taxon>Pseudomonadota</taxon>
        <taxon>Alphaproteobacteria</taxon>
        <taxon>Rhodospirillales</taxon>
        <taxon>Rhodospirillaceae</taxon>
        <taxon>Magnetospirillum</taxon>
    </lineage>
</organism>
<keyword evidence="2" id="KW-0732">Signal</keyword>
<dbReference type="OrthoDB" id="9789685at2"/>
<feature type="signal peptide" evidence="2">
    <location>
        <begin position="1"/>
        <end position="23"/>
    </location>
</feature>
<keyword evidence="4" id="KW-1185">Reference proteome</keyword>
<feature type="chain" id="PRO_5010212912" description="DUF4197 domain-containing protein" evidence="2">
    <location>
        <begin position="24"/>
        <end position="269"/>
    </location>
</feature>
<dbReference type="Proteomes" id="UP000182983">
    <property type="component" value="Unassembled WGS sequence"/>
</dbReference>
<evidence type="ECO:0000313" key="3">
    <source>
        <dbReference type="EMBL" id="SEH55969.1"/>
    </source>
</evidence>
<feature type="compositionally biased region" description="Low complexity" evidence="1">
    <location>
        <begin position="43"/>
        <end position="60"/>
    </location>
</feature>
<dbReference type="Pfam" id="PF13852">
    <property type="entry name" value="DUF4197"/>
    <property type="match status" value="1"/>
</dbReference>
<dbReference type="InterPro" id="IPR025245">
    <property type="entry name" value="DUF4197"/>
</dbReference>
<gene>
    <name evidence="3" type="ORF">SAMN04244559_02938</name>
</gene>
<feature type="region of interest" description="Disordered" evidence="1">
    <location>
        <begin position="41"/>
        <end position="60"/>
    </location>
</feature>
<evidence type="ECO:0000256" key="1">
    <source>
        <dbReference type="SAM" id="MobiDB-lite"/>
    </source>
</evidence>
<evidence type="ECO:0000256" key="2">
    <source>
        <dbReference type="SAM" id="SignalP"/>
    </source>
</evidence>
<proteinExistence type="predicted"/>
<sequence length="269" mass="27569">MRPLRLPLCAAALLLAAPVSVSAQSWSDLGKDLLKQQLERQQSAGSAAAPTATSSAASPAAITTTASTAEIGSGLTAALKQAVTQVTGRLGRSDGFNADPLVHIPLPAKLSTLRSGLALAGQSGLLDDLEVRLNRAAEAATPEAQKIFLASLDKMSLDDARAILSGPKDSATQYFKRTMTPDLSAAMRPVIESELAQTGAMTSYQALTAAAGSLPVVGQALSGGPGLLTDHVLTRALGAIFTGIGQEEAAIRTDPAKRSTELLKKVFGG</sequence>
<name>A0A1H6J6P8_MAGFU</name>
<evidence type="ECO:0000313" key="4">
    <source>
        <dbReference type="Proteomes" id="UP000182983"/>
    </source>
</evidence>
<evidence type="ECO:0008006" key="5">
    <source>
        <dbReference type="Google" id="ProtNLM"/>
    </source>
</evidence>
<dbReference type="AlphaFoldDB" id="A0A1H6J6P8"/>